<keyword evidence="12" id="KW-0067">ATP-binding</keyword>
<sequence length="620" mass="66838">MIQKKYQQYQSPIILSALILILISSALNLVASETFFIWLGFVVATLLTGLPIIFQALQSIRFHIISIELLVSIAVVGAFAIGEFSEAAIVTFLFALGNLLEQRAIHRARASIKALTDLTPKFVHKLMPNQAWQDVPVAQVDVGDQVKTKAGEVIAVDGEIIAGTGSVDESSLTGEAQPVEKIQADGVYSGTMLVDGALTIQVTQIGDDTQFAKIVALIETAQDTKSPAERFINRFAARYTPIVLLIAVVTFIATHNIRLAITVLVLGCPGALVVGAPVSNVVGIGRAARQGIVIKGGDIMTKLPSTEAVVFDKTGTLTTGNMNVTDSVYTVANESHVMINTMIKSIEMQVGHPIAKALVRYLDQQSSSESMLDVNHLAIQSGLGVQAEIGKDTILIGNQALMTKNQVKMTGAIRHQILKMQSQSVSLVYVAISNRLTAVFGVEDDVRPEAKNVIKELRQAGIKHVAMLTGDRMTSAQLVAKQLDISDVQAHLLPDDKVAYLRQLELNGQRTAFIGDGINDGPAIANAFVGIALGSGTDVAIETADIILPNANLKHLNDAYLIAKQTTKNMYENIFIAIMVVLFLFIGLFNQLITMTTGMFVHELSILVVIFNALRLVHSK</sequence>
<keyword evidence="7 12" id="KW-1133">Transmembrane helix</keyword>
<feature type="domain" description="P-type ATPase A" evidence="13">
    <location>
        <begin position="118"/>
        <end position="219"/>
    </location>
</feature>
<evidence type="ECO:0000256" key="9">
    <source>
        <dbReference type="ARBA" id="ARBA00023136"/>
    </source>
</evidence>
<dbReference type="InterPro" id="IPR044492">
    <property type="entry name" value="P_typ_ATPase_HD_dom"/>
</dbReference>
<evidence type="ECO:0000256" key="4">
    <source>
        <dbReference type="ARBA" id="ARBA00022692"/>
    </source>
</evidence>
<dbReference type="SFLD" id="SFLDF00027">
    <property type="entry name" value="p-type_atpase"/>
    <property type="match status" value="1"/>
</dbReference>
<dbReference type="SUPFAM" id="SSF81660">
    <property type="entry name" value="Metal cation-transporting ATPase, ATP-binding domain N"/>
    <property type="match status" value="1"/>
</dbReference>
<keyword evidence="12" id="KW-0547">Nucleotide-binding</keyword>
<keyword evidence="15" id="KW-1185">Reference proteome</keyword>
<evidence type="ECO:0000256" key="7">
    <source>
        <dbReference type="ARBA" id="ARBA00022989"/>
    </source>
</evidence>
<feature type="transmembrane region" description="Helical" evidence="12">
    <location>
        <begin position="259"/>
        <end position="282"/>
    </location>
</feature>
<comment type="subcellular location">
    <subcellularLocation>
        <location evidence="1">Cell membrane</location>
        <topology evidence="1">Multi-pass membrane protein</topology>
    </subcellularLocation>
</comment>
<dbReference type="KEGG" id="wdi:H9L19_00280"/>
<dbReference type="InterPro" id="IPR023214">
    <property type="entry name" value="HAD_sf"/>
</dbReference>
<dbReference type="GO" id="GO:0016887">
    <property type="term" value="F:ATP hydrolysis activity"/>
    <property type="evidence" value="ECO:0007669"/>
    <property type="project" value="InterPro"/>
</dbReference>
<keyword evidence="5 12" id="KW-0479">Metal-binding</keyword>
<dbReference type="PANTHER" id="PTHR48085:SF5">
    <property type="entry name" value="CADMIUM_ZINC-TRANSPORTING ATPASE HMA4-RELATED"/>
    <property type="match status" value="1"/>
</dbReference>
<evidence type="ECO:0000256" key="2">
    <source>
        <dbReference type="ARBA" id="ARBA00006024"/>
    </source>
</evidence>
<dbReference type="InterPro" id="IPR008250">
    <property type="entry name" value="ATPase_P-typ_transduc_dom_A_sf"/>
</dbReference>
<dbReference type="EC" id="7.2.2.21" evidence="10"/>
<dbReference type="GO" id="GO:0005886">
    <property type="term" value="C:plasma membrane"/>
    <property type="evidence" value="ECO:0007669"/>
    <property type="project" value="UniProtKB-SubCell"/>
</dbReference>
<dbReference type="InterPro" id="IPR059000">
    <property type="entry name" value="ATPase_P-type_domA"/>
</dbReference>
<dbReference type="SUPFAM" id="SSF56784">
    <property type="entry name" value="HAD-like"/>
    <property type="match status" value="1"/>
</dbReference>
<accession>A0A7G9T5K3</accession>
<dbReference type="SUPFAM" id="SSF81653">
    <property type="entry name" value="Calcium ATPase, transduction domain A"/>
    <property type="match status" value="1"/>
</dbReference>
<keyword evidence="4 12" id="KW-0812">Transmembrane</keyword>
<comment type="catalytic activity">
    <reaction evidence="11">
        <text>Cd(2+)(in) + ATP + H2O = Cd(2+)(out) + ADP + phosphate + H(+)</text>
        <dbReference type="Rhea" id="RHEA:12132"/>
        <dbReference type="ChEBI" id="CHEBI:15377"/>
        <dbReference type="ChEBI" id="CHEBI:15378"/>
        <dbReference type="ChEBI" id="CHEBI:30616"/>
        <dbReference type="ChEBI" id="CHEBI:43474"/>
        <dbReference type="ChEBI" id="CHEBI:48775"/>
        <dbReference type="ChEBI" id="CHEBI:456216"/>
        <dbReference type="EC" id="7.2.2.21"/>
    </reaction>
</comment>
<feature type="transmembrane region" description="Helical" evidence="12">
    <location>
        <begin position="64"/>
        <end position="81"/>
    </location>
</feature>
<dbReference type="SUPFAM" id="SSF81665">
    <property type="entry name" value="Calcium ATPase, transmembrane domain M"/>
    <property type="match status" value="1"/>
</dbReference>
<dbReference type="NCBIfam" id="TIGR01494">
    <property type="entry name" value="ATPase_P-type"/>
    <property type="match status" value="1"/>
</dbReference>
<protein>
    <recommendedName>
        <fullName evidence="10">Cd(2+)-exporting ATPase</fullName>
        <ecNumber evidence="10">7.2.2.21</ecNumber>
    </recommendedName>
</protein>
<dbReference type="RefSeq" id="WP_187529211.1">
    <property type="nucleotide sequence ID" value="NZ_CP060724.1"/>
</dbReference>
<evidence type="ECO:0000313" key="15">
    <source>
        <dbReference type="Proteomes" id="UP000515800"/>
    </source>
</evidence>
<dbReference type="PANTHER" id="PTHR48085">
    <property type="entry name" value="CADMIUM/ZINC-TRANSPORTING ATPASE HMA2-RELATED"/>
    <property type="match status" value="1"/>
</dbReference>
<organism evidence="14 15">
    <name type="scientific">Weissella diestrammenae</name>
    <dbReference type="NCBI Taxonomy" id="1162633"/>
    <lineage>
        <taxon>Bacteria</taxon>
        <taxon>Bacillati</taxon>
        <taxon>Bacillota</taxon>
        <taxon>Bacilli</taxon>
        <taxon>Lactobacillales</taxon>
        <taxon>Lactobacillaceae</taxon>
        <taxon>Weissella</taxon>
    </lineage>
</organism>
<dbReference type="AlphaFoldDB" id="A0A7G9T5K3"/>
<comment type="similarity">
    <text evidence="2 12">Belongs to the cation transport ATPase (P-type) (TC 3.A.3) family. Type IB subfamily.</text>
</comment>
<gene>
    <name evidence="14" type="ORF">H9L19_00280</name>
</gene>
<evidence type="ECO:0000256" key="6">
    <source>
        <dbReference type="ARBA" id="ARBA00022967"/>
    </source>
</evidence>
<dbReference type="InterPro" id="IPR018303">
    <property type="entry name" value="ATPase_P-typ_P_site"/>
</dbReference>
<dbReference type="Pfam" id="PF00122">
    <property type="entry name" value="E1-E2_ATPase"/>
    <property type="match status" value="1"/>
</dbReference>
<dbReference type="PROSITE" id="PS00154">
    <property type="entry name" value="ATPASE_E1_E2"/>
    <property type="match status" value="1"/>
</dbReference>
<dbReference type="SFLD" id="SFLDS00003">
    <property type="entry name" value="Haloacid_Dehalogenase"/>
    <property type="match status" value="1"/>
</dbReference>
<dbReference type="GO" id="GO:0005524">
    <property type="term" value="F:ATP binding"/>
    <property type="evidence" value="ECO:0007669"/>
    <property type="project" value="UniProtKB-UniRule"/>
</dbReference>
<feature type="transmembrane region" description="Helical" evidence="12">
    <location>
        <begin position="12"/>
        <end position="30"/>
    </location>
</feature>
<keyword evidence="3" id="KW-0104">Cadmium</keyword>
<evidence type="ECO:0000256" key="11">
    <source>
        <dbReference type="ARBA" id="ARBA00049338"/>
    </source>
</evidence>
<feature type="transmembrane region" description="Helical" evidence="12">
    <location>
        <begin position="599"/>
        <end position="617"/>
    </location>
</feature>
<name>A0A7G9T5K3_9LACO</name>
<dbReference type="SFLD" id="SFLDG00002">
    <property type="entry name" value="C1.7:_P-type_atpase_like"/>
    <property type="match status" value="1"/>
</dbReference>
<dbReference type="FunFam" id="2.70.150.10:FF:000002">
    <property type="entry name" value="Copper-transporting ATPase 1, putative"/>
    <property type="match status" value="1"/>
</dbReference>
<dbReference type="CDD" id="cd02079">
    <property type="entry name" value="P-type_ATPase_HM"/>
    <property type="match status" value="1"/>
</dbReference>
<evidence type="ECO:0000256" key="8">
    <source>
        <dbReference type="ARBA" id="ARBA00023065"/>
    </source>
</evidence>
<dbReference type="EMBL" id="CP060724">
    <property type="protein sequence ID" value="QNN75378.1"/>
    <property type="molecule type" value="Genomic_DNA"/>
</dbReference>
<dbReference type="InterPro" id="IPR051014">
    <property type="entry name" value="Cation_Transport_ATPase_IB"/>
</dbReference>
<keyword evidence="12" id="KW-1003">Cell membrane</keyword>
<evidence type="ECO:0000256" key="3">
    <source>
        <dbReference type="ARBA" id="ARBA00022539"/>
    </source>
</evidence>
<evidence type="ECO:0000313" key="14">
    <source>
        <dbReference type="EMBL" id="QNN75378.1"/>
    </source>
</evidence>
<dbReference type="Gene3D" id="3.40.50.1000">
    <property type="entry name" value="HAD superfamily/HAD-like"/>
    <property type="match status" value="1"/>
</dbReference>
<dbReference type="InterPro" id="IPR027256">
    <property type="entry name" value="P-typ_ATPase_IB"/>
</dbReference>
<keyword evidence="8" id="KW-0406">Ion transport</keyword>
<dbReference type="Proteomes" id="UP000515800">
    <property type="component" value="Chromosome"/>
</dbReference>
<feature type="transmembrane region" description="Helical" evidence="12">
    <location>
        <begin position="87"/>
        <end position="105"/>
    </location>
</feature>
<reference evidence="14 15" key="1">
    <citation type="submission" date="2020-08" db="EMBL/GenBank/DDBJ databases">
        <title>Genome sequence of Weissella diestrammenae KACC 16890T.</title>
        <authorList>
            <person name="Hyun D.-W."/>
            <person name="Bae J.-W."/>
        </authorList>
    </citation>
    <scope>NUCLEOTIDE SEQUENCE [LARGE SCALE GENOMIC DNA]</scope>
    <source>
        <strain evidence="14 15">KACC 16890</strain>
    </source>
</reference>
<evidence type="ECO:0000256" key="12">
    <source>
        <dbReference type="RuleBase" id="RU362081"/>
    </source>
</evidence>
<evidence type="ECO:0000259" key="13">
    <source>
        <dbReference type="Pfam" id="PF00122"/>
    </source>
</evidence>
<keyword evidence="9 12" id="KW-0472">Membrane</keyword>
<feature type="transmembrane region" description="Helical" evidence="12">
    <location>
        <begin position="235"/>
        <end position="253"/>
    </location>
</feature>
<keyword evidence="6" id="KW-1278">Translocase</keyword>
<dbReference type="GO" id="GO:0008551">
    <property type="term" value="F:P-type cadmium transporter activity"/>
    <property type="evidence" value="ECO:0007669"/>
    <property type="project" value="UniProtKB-EC"/>
</dbReference>
<dbReference type="Gene3D" id="2.70.150.10">
    <property type="entry name" value="Calcium-transporting ATPase, cytoplasmic transduction domain A"/>
    <property type="match status" value="1"/>
</dbReference>
<dbReference type="InterPro" id="IPR001757">
    <property type="entry name" value="P_typ_ATPase"/>
</dbReference>
<dbReference type="InterPro" id="IPR023299">
    <property type="entry name" value="ATPase_P-typ_cyto_dom_N"/>
</dbReference>
<feature type="transmembrane region" description="Helical" evidence="12">
    <location>
        <begin position="574"/>
        <end position="593"/>
    </location>
</feature>
<dbReference type="InterPro" id="IPR023298">
    <property type="entry name" value="ATPase_P-typ_TM_dom_sf"/>
</dbReference>
<proteinExistence type="inferred from homology"/>
<dbReference type="Gene3D" id="3.40.1110.10">
    <property type="entry name" value="Calcium-transporting ATPase, cytoplasmic domain N"/>
    <property type="match status" value="1"/>
</dbReference>
<evidence type="ECO:0000256" key="5">
    <source>
        <dbReference type="ARBA" id="ARBA00022723"/>
    </source>
</evidence>
<dbReference type="NCBIfam" id="TIGR01525">
    <property type="entry name" value="ATPase-IB_hvy"/>
    <property type="match status" value="1"/>
</dbReference>
<dbReference type="PRINTS" id="PR00119">
    <property type="entry name" value="CATATPASE"/>
</dbReference>
<evidence type="ECO:0000256" key="1">
    <source>
        <dbReference type="ARBA" id="ARBA00004651"/>
    </source>
</evidence>
<dbReference type="InterPro" id="IPR036412">
    <property type="entry name" value="HAD-like_sf"/>
</dbReference>
<dbReference type="Pfam" id="PF00702">
    <property type="entry name" value="Hydrolase"/>
    <property type="match status" value="1"/>
</dbReference>
<keyword evidence="8" id="KW-0813">Transport</keyword>
<evidence type="ECO:0000256" key="10">
    <source>
        <dbReference type="ARBA" id="ARBA00039103"/>
    </source>
</evidence>
<dbReference type="GO" id="GO:0046872">
    <property type="term" value="F:metal ion binding"/>
    <property type="evidence" value="ECO:0007669"/>
    <property type="project" value="UniProtKB-KW"/>
</dbReference>
<dbReference type="PROSITE" id="PS01229">
    <property type="entry name" value="COF_2"/>
    <property type="match status" value="1"/>
</dbReference>
<feature type="transmembrane region" description="Helical" evidence="12">
    <location>
        <begin position="36"/>
        <end position="57"/>
    </location>
</feature>